<dbReference type="InterPro" id="IPR009571">
    <property type="entry name" value="SUR7/Rim9-like_fungi"/>
</dbReference>
<reference evidence="2" key="1">
    <citation type="journal article" date="2020" name="Stud. Mycol.">
        <title>101 Dothideomycetes genomes: a test case for predicting lifestyles and emergence of pathogens.</title>
        <authorList>
            <person name="Haridas S."/>
            <person name="Albert R."/>
            <person name="Binder M."/>
            <person name="Bloem J."/>
            <person name="Labutti K."/>
            <person name="Salamov A."/>
            <person name="Andreopoulos B."/>
            <person name="Baker S."/>
            <person name="Barry K."/>
            <person name="Bills G."/>
            <person name="Bluhm B."/>
            <person name="Cannon C."/>
            <person name="Castanera R."/>
            <person name="Culley D."/>
            <person name="Daum C."/>
            <person name="Ezra D."/>
            <person name="Gonzalez J."/>
            <person name="Henrissat B."/>
            <person name="Kuo A."/>
            <person name="Liang C."/>
            <person name="Lipzen A."/>
            <person name="Lutzoni F."/>
            <person name="Magnuson J."/>
            <person name="Mondo S."/>
            <person name="Nolan M."/>
            <person name="Ohm R."/>
            <person name="Pangilinan J."/>
            <person name="Park H.-J."/>
            <person name="Ramirez L."/>
            <person name="Alfaro M."/>
            <person name="Sun H."/>
            <person name="Tritt A."/>
            <person name="Yoshinaga Y."/>
            <person name="Zwiers L.-H."/>
            <person name="Turgeon B."/>
            <person name="Goodwin S."/>
            <person name="Spatafora J."/>
            <person name="Crous P."/>
            <person name="Grigoriev I."/>
        </authorList>
    </citation>
    <scope>NUCLEOTIDE SEQUENCE</scope>
    <source>
        <strain evidence="2">CBS 269.34</strain>
    </source>
</reference>
<dbReference type="GO" id="GO:0035838">
    <property type="term" value="C:growing cell tip"/>
    <property type="evidence" value="ECO:0007669"/>
    <property type="project" value="TreeGrafter"/>
</dbReference>
<dbReference type="Pfam" id="PF06687">
    <property type="entry name" value="SUR7"/>
    <property type="match status" value="1"/>
</dbReference>
<dbReference type="AlphaFoldDB" id="A0A6A6QN89"/>
<gene>
    <name evidence="2" type="ORF">BU16DRAFT_73934</name>
</gene>
<dbReference type="GO" id="GO:0032153">
    <property type="term" value="C:cell division site"/>
    <property type="evidence" value="ECO:0007669"/>
    <property type="project" value="TreeGrafter"/>
</dbReference>
<protein>
    <submittedName>
        <fullName evidence="2">Pali-domain-containing protein</fullName>
    </submittedName>
</protein>
<keyword evidence="1" id="KW-0472">Membrane</keyword>
<dbReference type="Proteomes" id="UP000799750">
    <property type="component" value="Unassembled WGS sequence"/>
</dbReference>
<dbReference type="EMBL" id="MU004192">
    <property type="protein sequence ID" value="KAF2493213.1"/>
    <property type="molecule type" value="Genomic_DNA"/>
</dbReference>
<feature type="transmembrane region" description="Helical" evidence="1">
    <location>
        <begin position="138"/>
        <end position="161"/>
    </location>
</feature>
<dbReference type="GO" id="GO:0005886">
    <property type="term" value="C:plasma membrane"/>
    <property type="evidence" value="ECO:0007669"/>
    <property type="project" value="InterPro"/>
</dbReference>
<feature type="transmembrane region" description="Helical" evidence="1">
    <location>
        <begin position="109"/>
        <end position="131"/>
    </location>
</feature>
<dbReference type="PANTHER" id="PTHR28013:SF7">
    <property type="entry name" value="PALI-DOMAIN-CONTAINING PROTEIN"/>
    <property type="match status" value="1"/>
</dbReference>
<proteinExistence type="predicted"/>
<evidence type="ECO:0000313" key="3">
    <source>
        <dbReference type="Proteomes" id="UP000799750"/>
    </source>
</evidence>
<name>A0A6A6QN89_9PEZI</name>
<dbReference type="InterPro" id="IPR051380">
    <property type="entry name" value="pH-response_reg_palI/RIM9"/>
</dbReference>
<evidence type="ECO:0000313" key="2">
    <source>
        <dbReference type="EMBL" id="KAF2493213.1"/>
    </source>
</evidence>
<dbReference type="PANTHER" id="PTHR28013">
    <property type="entry name" value="PROTEIN DCV1-RELATED"/>
    <property type="match status" value="1"/>
</dbReference>
<accession>A0A6A6QN89</accession>
<sequence length="229" mass="24932">MFRWLHWIGVACILISAILLLITTISSPVIGDIGILKVMLTNQTHIRHSSVTFGTFGHCVLDVAPVTTDQDFCYPKAIGYKPAAIMSQIDGTSFSRAGTDTADALTNAFILHPVACGLAFIAGFCAFGGLIGSLVGTMIAIVAWLITVVVMAIDFAVFAIIKKHVNRDGSGSHAYYSVGMWTCLAAMILLLIGTIIVFFTCCTERRRKSRGATKEYRESKHSHRRRSVM</sequence>
<keyword evidence="3" id="KW-1185">Reference proteome</keyword>
<keyword evidence="1" id="KW-1133">Transmembrane helix</keyword>
<evidence type="ECO:0000256" key="1">
    <source>
        <dbReference type="SAM" id="Phobius"/>
    </source>
</evidence>
<organism evidence="2 3">
    <name type="scientific">Lophium mytilinum</name>
    <dbReference type="NCBI Taxonomy" id="390894"/>
    <lineage>
        <taxon>Eukaryota</taxon>
        <taxon>Fungi</taxon>
        <taxon>Dikarya</taxon>
        <taxon>Ascomycota</taxon>
        <taxon>Pezizomycotina</taxon>
        <taxon>Dothideomycetes</taxon>
        <taxon>Pleosporomycetidae</taxon>
        <taxon>Mytilinidiales</taxon>
        <taxon>Mytilinidiaceae</taxon>
        <taxon>Lophium</taxon>
    </lineage>
</organism>
<dbReference type="OrthoDB" id="2354757at2759"/>
<feature type="transmembrane region" description="Helical" evidence="1">
    <location>
        <begin position="173"/>
        <end position="200"/>
    </location>
</feature>
<keyword evidence="1" id="KW-0812">Transmembrane</keyword>